<protein>
    <submittedName>
        <fullName evidence="3">Translation initiation factor IF-2-like</fullName>
    </submittedName>
</protein>
<gene>
    <name evidence="3" type="primary">LOC113832477</name>
</gene>
<dbReference type="Proteomes" id="UP001108280">
    <property type="component" value="Chromosome 1"/>
</dbReference>
<proteinExistence type="predicted"/>
<feature type="compositionally biased region" description="Gly residues" evidence="1">
    <location>
        <begin position="117"/>
        <end position="128"/>
    </location>
</feature>
<feature type="compositionally biased region" description="Low complexity" evidence="1">
    <location>
        <begin position="345"/>
        <end position="363"/>
    </location>
</feature>
<sequence length="461" mass="47085">MWGQGARGWARPRPSDFPERGAPGASPPGVSSPAAPLPVPPPPPQPRGRQPGLEPGPPGEGRKEGAARKVAVSLLCLSQPGGREGGAARTRETRACSPAGSGGPRPAARRAGAMKVRGGGRQGCGGGARRANGPLARAARVSPGSQAQAHCGEHSLRGTRRRDLGLRLFLHKPPLFPEAPGSPGEGRAGEGARRLPKWLLPLLGGVRLGEGRRGRAAQPPPPPPRLALLPGADRCKLRSVGRIPGPARGRGGASAGPRGAPRLAAWPWLASGASVSLAALRCSPGPAGTPAEVLLGGAHGQERPAPPAAAATEELGWRQRPGPGSRSLQAREDSGTGAAGTEPQARGGRSAARAAGGDMAGGRPRAAALCGTLLPGDGRPGHGAGDVTLPADQWERLPRSGRPAPQPWLLHARERAGTRGGGGAAASPVARMSGEAPPLRLYIKRWRGARRRHFALEWSSL</sequence>
<evidence type="ECO:0000313" key="3">
    <source>
        <dbReference type="RefSeq" id="XP_027244490.1"/>
    </source>
</evidence>
<feature type="compositionally biased region" description="Low complexity" evidence="1">
    <location>
        <begin position="95"/>
        <end position="113"/>
    </location>
</feature>
<feature type="region of interest" description="Disordered" evidence="1">
    <location>
        <begin position="210"/>
        <end position="258"/>
    </location>
</feature>
<evidence type="ECO:0000313" key="2">
    <source>
        <dbReference type="Proteomes" id="UP001108280"/>
    </source>
</evidence>
<keyword evidence="2" id="KW-1185">Reference proteome</keyword>
<reference evidence="2" key="1">
    <citation type="journal article" date="2018" name="Biotechnol. Bioeng.">
        <title>A reference genome of the Chinese hamster based on a hybrid assembly strategy.</title>
        <authorList>
            <person name="Rupp O."/>
            <person name="MacDonald M.L."/>
            <person name="Li S."/>
            <person name="Dhiman H."/>
            <person name="Polson S."/>
            <person name="Griep S."/>
            <person name="Heffner K."/>
            <person name="Hernandez I."/>
            <person name="Brinkrolf K."/>
            <person name="Jadhav V."/>
            <person name="Samoudi M."/>
            <person name="Hao H."/>
            <person name="Kingham B."/>
            <person name="Goesmann A."/>
            <person name="Betenbaugh M.J."/>
            <person name="Lewis N.E."/>
            <person name="Borth N."/>
            <person name="Lee K.H."/>
        </authorList>
    </citation>
    <scope>NUCLEOTIDE SEQUENCE [LARGE SCALE GENOMIC DNA]</scope>
    <source>
        <strain evidence="2">17A/GY</strain>
    </source>
</reference>
<reference evidence="3" key="3">
    <citation type="submission" date="2025-08" db="UniProtKB">
        <authorList>
            <consortium name="RefSeq"/>
        </authorList>
    </citation>
    <scope>IDENTIFICATION</scope>
    <source>
        <strain evidence="3">17A/GY</strain>
        <tissue evidence="3">Liver</tissue>
    </source>
</reference>
<dbReference type="AlphaFoldDB" id="A0A9J7J8D1"/>
<dbReference type="KEGG" id="cge:113832477"/>
<feature type="region of interest" description="Disordered" evidence="1">
    <location>
        <begin position="291"/>
        <end position="363"/>
    </location>
</feature>
<evidence type="ECO:0000256" key="1">
    <source>
        <dbReference type="SAM" id="MobiDB-lite"/>
    </source>
</evidence>
<dbReference type="OrthoDB" id="9838504at2759"/>
<accession>A0A9J7J8D1</accession>
<dbReference type="GeneID" id="113832477"/>
<name>A0A9J7J8D1_CRIGR</name>
<organism evidence="2 3">
    <name type="scientific">Cricetulus griseus</name>
    <name type="common">Chinese hamster</name>
    <name type="synonym">Cricetulus barabensis griseus</name>
    <dbReference type="NCBI Taxonomy" id="10029"/>
    <lineage>
        <taxon>Eukaryota</taxon>
        <taxon>Metazoa</taxon>
        <taxon>Chordata</taxon>
        <taxon>Craniata</taxon>
        <taxon>Vertebrata</taxon>
        <taxon>Euteleostomi</taxon>
        <taxon>Mammalia</taxon>
        <taxon>Eutheria</taxon>
        <taxon>Euarchontoglires</taxon>
        <taxon>Glires</taxon>
        <taxon>Rodentia</taxon>
        <taxon>Myomorpha</taxon>
        <taxon>Muroidea</taxon>
        <taxon>Cricetidae</taxon>
        <taxon>Cricetinae</taxon>
        <taxon>Cricetulus</taxon>
    </lineage>
</organism>
<feature type="compositionally biased region" description="Pro residues" evidence="1">
    <location>
        <begin position="35"/>
        <end position="46"/>
    </location>
</feature>
<dbReference type="RefSeq" id="XP_027244490.1">
    <property type="nucleotide sequence ID" value="XM_027388689.2"/>
</dbReference>
<feature type="region of interest" description="Disordered" evidence="1">
    <location>
        <begin position="1"/>
        <end position="158"/>
    </location>
</feature>
<reference evidence="2" key="2">
    <citation type="journal article" date="2020" name="Biotechnol. Bioeng.">
        <title>Chromosome-scale scaffolds for the Chinese hamster reference genome assembly to facilitate the study of the CHO epigenome.</title>
        <authorList>
            <person name="Hilliard W."/>
            <person name="MacDonald M."/>
            <person name="Lee K.H."/>
        </authorList>
    </citation>
    <scope>NUCLEOTIDE SEQUENCE [LARGE SCALE GENOMIC DNA]</scope>
    <source>
        <strain evidence="2">17A/GY</strain>
    </source>
</reference>
<feature type="compositionally biased region" description="Low complexity" evidence="1">
    <location>
        <begin position="20"/>
        <end position="34"/>
    </location>
</feature>